<accession>A0A9P6QFJ3</accession>
<dbReference type="InterPro" id="IPR036388">
    <property type="entry name" value="WH-like_DNA-bd_sf"/>
</dbReference>
<dbReference type="AlphaFoldDB" id="A0A9P6QFJ3"/>
<evidence type="ECO:0000256" key="2">
    <source>
        <dbReference type="ARBA" id="ARBA00023125"/>
    </source>
</evidence>
<dbReference type="OrthoDB" id="2449879at2759"/>
<feature type="region of interest" description="Disordered" evidence="4">
    <location>
        <begin position="233"/>
        <end position="284"/>
    </location>
</feature>
<dbReference type="InterPro" id="IPR005818">
    <property type="entry name" value="Histone_H1/H5_H15"/>
</dbReference>
<dbReference type="PRINTS" id="PR00624">
    <property type="entry name" value="HISTONEH5"/>
</dbReference>
<comment type="similarity">
    <text evidence="3">Belongs to the histone H1/H5 family.</text>
</comment>
<dbReference type="GO" id="GO:0006334">
    <property type="term" value="P:nucleosome assembly"/>
    <property type="evidence" value="ECO:0007669"/>
    <property type="project" value="InterPro"/>
</dbReference>
<dbReference type="GO" id="GO:0030527">
    <property type="term" value="F:structural constituent of chromatin"/>
    <property type="evidence" value="ECO:0007669"/>
    <property type="project" value="InterPro"/>
</dbReference>
<evidence type="ECO:0000256" key="3">
    <source>
        <dbReference type="RuleBase" id="RU003894"/>
    </source>
</evidence>
<evidence type="ECO:0000256" key="1">
    <source>
        <dbReference type="ARBA" id="ARBA00020833"/>
    </source>
</evidence>
<dbReference type="Gene3D" id="1.10.10.10">
    <property type="entry name" value="Winged helix-like DNA-binding domain superfamily/Winged helix DNA-binding domain"/>
    <property type="match status" value="1"/>
</dbReference>
<dbReference type="InterPro" id="IPR036390">
    <property type="entry name" value="WH_DNA-bd_sf"/>
</dbReference>
<name>A0A9P6QFJ3_9FUNG</name>
<keyword evidence="2 3" id="KW-0238">DNA-binding</keyword>
<dbReference type="EMBL" id="JAAAJA010000051">
    <property type="protein sequence ID" value="KAG0264414.1"/>
    <property type="molecule type" value="Genomic_DNA"/>
</dbReference>
<dbReference type="InterPro" id="IPR005819">
    <property type="entry name" value="H1/H5"/>
</dbReference>
<proteinExistence type="inferred from homology"/>
<feature type="compositionally biased region" description="Basic residues" evidence="4">
    <location>
        <begin position="275"/>
        <end position="284"/>
    </location>
</feature>
<gene>
    <name evidence="6" type="ORF">BG011_006890</name>
</gene>
<sequence>MDRVIIPSLAERPTETTPGMLLRDVVATPVYESQSPPPGTSPEEESSVSTQNEPKEANVRQMEGTVKHRRTSPRKPMPKSDTEDHPNFVEMITAGITAEKNPAGSTRSYLKTFVHKTFHVDYASIDANFNEAVKIGKKGLHFMFMNSNNTRLALMREHAKETPKKVRVSPRTQAALKAKNNAAVAANPHMTRSIRRKGIIESRVSTAVKSGGAKGMAKRPSVVTMGVAKIKNANVQQPQRKGSNKRKVNQQADGELAKVEDGKDAQPALGIVASTRKRRSATVH</sequence>
<feature type="region of interest" description="Disordered" evidence="4">
    <location>
        <begin position="1"/>
        <end position="85"/>
    </location>
</feature>
<dbReference type="GO" id="GO:0003677">
    <property type="term" value="F:DNA binding"/>
    <property type="evidence" value="ECO:0007669"/>
    <property type="project" value="UniProtKB-KW"/>
</dbReference>
<evidence type="ECO:0000313" key="6">
    <source>
        <dbReference type="EMBL" id="KAG0264414.1"/>
    </source>
</evidence>
<dbReference type="GO" id="GO:0000786">
    <property type="term" value="C:nucleosome"/>
    <property type="evidence" value="ECO:0007669"/>
    <property type="project" value="InterPro"/>
</dbReference>
<dbReference type="GO" id="GO:0005634">
    <property type="term" value="C:nucleus"/>
    <property type="evidence" value="ECO:0007669"/>
    <property type="project" value="UniProtKB-SubCell"/>
</dbReference>
<dbReference type="Pfam" id="PF00538">
    <property type="entry name" value="Linker_histone"/>
    <property type="match status" value="1"/>
</dbReference>
<keyword evidence="3" id="KW-0158">Chromosome</keyword>
<dbReference type="SUPFAM" id="SSF46785">
    <property type="entry name" value="Winged helix' DNA-binding domain"/>
    <property type="match status" value="1"/>
</dbReference>
<feature type="compositionally biased region" description="Basic residues" evidence="4">
    <location>
        <begin position="67"/>
        <end position="77"/>
    </location>
</feature>
<keyword evidence="3" id="KW-0539">Nucleus</keyword>
<evidence type="ECO:0000256" key="4">
    <source>
        <dbReference type="SAM" id="MobiDB-lite"/>
    </source>
</evidence>
<organism evidence="6 7">
    <name type="scientific">Mortierella polycephala</name>
    <dbReference type="NCBI Taxonomy" id="41804"/>
    <lineage>
        <taxon>Eukaryota</taxon>
        <taxon>Fungi</taxon>
        <taxon>Fungi incertae sedis</taxon>
        <taxon>Mucoromycota</taxon>
        <taxon>Mortierellomycotina</taxon>
        <taxon>Mortierellomycetes</taxon>
        <taxon>Mortierellales</taxon>
        <taxon>Mortierellaceae</taxon>
        <taxon>Mortierella</taxon>
    </lineage>
</organism>
<comment type="caution">
    <text evidence="6">The sequence shown here is derived from an EMBL/GenBank/DDBJ whole genome shotgun (WGS) entry which is preliminary data.</text>
</comment>
<reference evidence="6" key="1">
    <citation type="journal article" date="2020" name="Fungal Divers.">
        <title>Resolving the Mortierellaceae phylogeny through synthesis of multi-gene phylogenetics and phylogenomics.</title>
        <authorList>
            <person name="Vandepol N."/>
            <person name="Liber J."/>
            <person name="Desiro A."/>
            <person name="Na H."/>
            <person name="Kennedy M."/>
            <person name="Barry K."/>
            <person name="Grigoriev I.V."/>
            <person name="Miller A.N."/>
            <person name="O'Donnell K."/>
            <person name="Stajich J.E."/>
            <person name="Bonito G."/>
        </authorList>
    </citation>
    <scope>NUCLEOTIDE SEQUENCE</scope>
    <source>
        <strain evidence="6">KOD948</strain>
    </source>
</reference>
<evidence type="ECO:0000259" key="5">
    <source>
        <dbReference type="Pfam" id="PF00538"/>
    </source>
</evidence>
<protein>
    <recommendedName>
        <fullName evidence="1">Histone H1</fullName>
    </recommendedName>
</protein>
<feature type="domain" description="H15" evidence="5">
    <location>
        <begin position="85"/>
        <end position="136"/>
    </location>
</feature>
<evidence type="ECO:0000313" key="7">
    <source>
        <dbReference type="Proteomes" id="UP000726737"/>
    </source>
</evidence>
<dbReference type="Proteomes" id="UP000726737">
    <property type="component" value="Unassembled WGS sequence"/>
</dbReference>
<keyword evidence="7" id="KW-1185">Reference proteome</keyword>
<comment type="subcellular location">
    <subcellularLocation>
        <location evidence="3">Nucleus</location>
    </subcellularLocation>
</comment>
<feature type="compositionally biased region" description="Basic and acidic residues" evidence="4">
    <location>
        <begin position="255"/>
        <end position="264"/>
    </location>
</feature>